<accession>A0A1M5X9S4</accession>
<dbReference type="ESTHER" id="9delt-a0a1m5x9s4">
    <property type="family name" value="BioG_Pimeloyl-ACP-methyl-esterase"/>
</dbReference>
<proteinExistence type="predicted"/>
<organism evidence="1 2">
    <name type="scientific">Desulfofustis glycolicus DSM 9705</name>
    <dbReference type="NCBI Taxonomy" id="1121409"/>
    <lineage>
        <taxon>Bacteria</taxon>
        <taxon>Pseudomonadati</taxon>
        <taxon>Thermodesulfobacteriota</taxon>
        <taxon>Desulfobulbia</taxon>
        <taxon>Desulfobulbales</taxon>
        <taxon>Desulfocapsaceae</taxon>
        <taxon>Desulfofustis</taxon>
    </lineage>
</organism>
<protein>
    <submittedName>
        <fullName evidence="1">Biotin synthesis protein BioG</fullName>
    </submittedName>
</protein>
<gene>
    <name evidence="1" type="ORF">SAMN02745124_02889</name>
</gene>
<sequence>MIVDWCARGAGRDLIVFCNGWGMDRWPLSGLAAEPFDVVVLSDYHLLDEIEQLRAELLRYRRCYLICWSMGVWAGQRLFSRDRDLFTRCIAINGTLQPVNDRFGIPVEIFAATLEEFSSSILERFYRRMCKETGVFTFFHEHRPQRSLASQRRELAVLQSIVSDEAGTPTFYDSVIISGNDLIIPTRNQQAFWQDRRVIEIDGCHYPFSRWQRWSDILDLVGRDER</sequence>
<dbReference type="RefSeq" id="WP_073377207.1">
    <property type="nucleotide sequence ID" value="NZ_FQXS01000018.1"/>
</dbReference>
<evidence type="ECO:0000313" key="1">
    <source>
        <dbReference type="EMBL" id="SHH96412.1"/>
    </source>
</evidence>
<dbReference type="Proteomes" id="UP000184139">
    <property type="component" value="Unassembled WGS sequence"/>
</dbReference>
<dbReference type="SUPFAM" id="SSF53474">
    <property type="entry name" value="alpha/beta-Hydrolases"/>
    <property type="match status" value="1"/>
</dbReference>
<dbReference type="EMBL" id="FQXS01000018">
    <property type="protein sequence ID" value="SHH96412.1"/>
    <property type="molecule type" value="Genomic_DNA"/>
</dbReference>
<dbReference type="OrthoDB" id="9785408at2"/>
<dbReference type="Gene3D" id="3.40.50.1820">
    <property type="entry name" value="alpha/beta hydrolase"/>
    <property type="match status" value="1"/>
</dbReference>
<dbReference type="AlphaFoldDB" id="A0A1M5X9S4"/>
<dbReference type="STRING" id="1121409.SAMN02745124_02889"/>
<dbReference type="InterPro" id="IPR007398">
    <property type="entry name" value="BioG"/>
</dbReference>
<dbReference type="InterPro" id="IPR029058">
    <property type="entry name" value="AB_hydrolase_fold"/>
</dbReference>
<evidence type="ECO:0000313" key="2">
    <source>
        <dbReference type="Proteomes" id="UP000184139"/>
    </source>
</evidence>
<reference evidence="1 2" key="1">
    <citation type="submission" date="2016-11" db="EMBL/GenBank/DDBJ databases">
        <authorList>
            <person name="Jaros S."/>
            <person name="Januszkiewicz K."/>
            <person name="Wedrychowicz H."/>
        </authorList>
    </citation>
    <scope>NUCLEOTIDE SEQUENCE [LARGE SCALE GENOMIC DNA]</scope>
    <source>
        <strain evidence="1 2">DSM 9705</strain>
    </source>
</reference>
<dbReference type="Pfam" id="PF04301">
    <property type="entry name" value="BioG"/>
    <property type="match status" value="1"/>
</dbReference>
<name>A0A1M5X9S4_9BACT</name>
<keyword evidence="2" id="KW-1185">Reference proteome</keyword>